<feature type="compositionally biased region" description="Basic and acidic residues" evidence="2">
    <location>
        <begin position="151"/>
        <end position="161"/>
    </location>
</feature>
<feature type="compositionally biased region" description="Low complexity" evidence="2">
    <location>
        <begin position="1572"/>
        <end position="1587"/>
    </location>
</feature>
<dbReference type="InterPro" id="IPR005113">
    <property type="entry name" value="uDENN_dom"/>
</dbReference>
<feature type="region of interest" description="Disordered" evidence="2">
    <location>
        <begin position="3164"/>
        <end position="3199"/>
    </location>
</feature>
<feature type="compositionally biased region" description="Polar residues" evidence="2">
    <location>
        <begin position="1626"/>
        <end position="1645"/>
    </location>
</feature>
<dbReference type="InterPro" id="IPR005112">
    <property type="entry name" value="dDENN_dom"/>
</dbReference>
<feature type="compositionally biased region" description="Basic and acidic residues" evidence="2">
    <location>
        <begin position="72"/>
        <end position="84"/>
    </location>
</feature>
<accession>A0A2R5GUX0</accession>
<feature type="compositionally biased region" description="Basic and acidic residues" evidence="2">
    <location>
        <begin position="2469"/>
        <end position="2482"/>
    </location>
</feature>
<feature type="compositionally biased region" description="Basic and acidic residues" evidence="2">
    <location>
        <begin position="182"/>
        <end position="195"/>
    </location>
</feature>
<comment type="caution">
    <text evidence="4">The sequence shown here is derived from an EMBL/GenBank/DDBJ whole genome shotgun (WGS) entry which is preliminary data.</text>
</comment>
<dbReference type="Pfam" id="PF02141">
    <property type="entry name" value="DENN"/>
    <property type="match status" value="1"/>
</dbReference>
<dbReference type="InParanoid" id="A0A2R5GUX0"/>
<evidence type="ECO:0000313" key="5">
    <source>
        <dbReference type="Proteomes" id="UP000241890"/>
    </source>
</evidence>
<name>A0A2R5GUX0_9STRA</name>
<feature type="compositionally biased region" description="Basic and acidic residues" evidence="2">
    <location>
        <begin position="1996"/>
        <end position="2018"/>
    </location>
</feature>
<feature type="compositionally biased region" description="Polar residues" evidence="2">
    <location>
        <begin position="1854"/>
        <end position="1866"/>
    </location>
</feature>
<feature type="compositionally biased region" description="Acidic residues" evidence="2">
    <location>
        <begin position="220"/>
        <end position="233"/>
    </location>
</feature>
<feature type="compositionally biased region" description="Low complexity" evidence="2">
    <location>
        <begin position="1757"/>
        <end position="1778"/>
    </location>
</feature>
<evidence type="ECO:0000259" key="3">
    <source>
        <dbReference type="PROSITE" id="PS50211"/>
    </source>
</evidence>
<feature type="compositionally biased region" description="Low complexity" evidence="2">
    <location>
        <begin position="2029"/>
        <end position="2048"/>
    </location>
</feature>
<feature type="region of interest" description="Disordered" evidence="2">
    <location>
        <begin position="3123"/>
        <end position="3142"/>
    </location>
</feature>
<dbReference type="Pfam" id="PF03456">
    <property type="entry name" value="uDENN"/>
    <property type="match status" value="1"/>
</dbReference>
<dbReference type="GO" id="GO:0031267">
    <property type="term" value="F:small GTPase binding"/>
    <property type="evidence" value="ECO:0007669"/>
    <property type="project" value="InterPro"/>
</dbReference>
<feature type="compositionally biased region" description="Low complexity" evidence="2">
    <location>
        <begin position="3043"/>
        <end position="3057"/>
    </location>
</feature>
<dbReference type="PROSITE" id="PS50211">
    <property type="entry name" value="DENN"/>
    <property type="match status" value="1"/>
</dbReference>
<feature type="compositionally biased region" description="Basic and acidic residues" evidence="2">
    <location>
        <begin position="1"/>
        <end position="21"/>
    </location>
</feature>
<evidence type="ECO:0000256" key="2">
    <source>
        <dbReference type="SAM" id="MobiDB-lite"/>
    </source>
</evidence>
<feature type="compositionally biased region" description="Basic and acidic residues" evidence="2">
    <location>
        <begin position="2298"/>
        <end position="2309"/>
    </location>
</feature>
<feature type="region of interest" description="Disordered" evidence="2">
    <location>
        <begin position="1555"/>
        <end position="1657"/>
    </location>
</feature>
<dbReference type="InterPro" id="IPR027267">
    <property type="entry name" value="AH/BAR_dom_sf"/>
</dbReference>
<feature type="region of interest" description="Disordered" evidence="2">
    <location>
        <begin position="122"/>
        <end position="253"/>
    </location>
</feature>
<evidence type="ECO:0000313" key="4">
    <source>
        <dbReference type="EMBL" id="GBG34365.1"/>
    </source>
</evidence>
<feature type="compositionally biased region" description="Basic and acidic residues" evidence="2">
    <location>
        <begin position="205"/>
        <end position="219"/>
    </location>
</feature>
<feature type="region of interest" description="Disordered" evidence="2">
    <location>
        <begin position="1092"/>
        <end position="1129"/>
    </location>
</feature>
<dbReference type="GO" id="GO:0005085">
    <property type="term" value="F:guanyl-nucleotide exchange factor activity"/>
    <property type="evidence" value="ECO:0007669"/>
    <property type="project" value="InterPro"/>
</dbReference>
<dbReference type="SMART" id="SM00800">
    <property type="entry name" value="uDENN"/>
    <property type="match status" value="1"/>
</dbReference>
<dbReference type="OrthoDB" id="6019893at2759"/>
<feature type="compositionally biased region" description="Basic residues" evidence="2">
    <location>
        <begin position="1562"/>
        <end position="1571"/>
    </location>
</feature>
<dbReference type="SMART" id="SM00799">
    <property type="entry name" value="DENN"/>
    <property type="match status" value="1"/>
</dbReference>
<feature type="region of interest" description="Disordered" evidence="2">
    <location>
        <begin position="725"/>
        <end position="783"/>
    </location>
</feature>
<feature type="domain" description="UDENN" evidence="3">
    <location>
        <begin position="766"/>
        <end position="1238"/>
    </location>
</feature>
<feature type="coiled-coil region" evidence="1">
    <location>
        <begin position="3242"/>
        <end position="3341"/>
    </location>
</feature>
<dbReference type="InterPro" id="IPR001194">
    <property type="entry name" value="cDENN_dom"/>
</dbReference>
<proteinExistence type="predicted"/>
<dbReference type="Gene3D" id="1.20.1270.60">
    <property type="entry name" value="Arfaptin homology (AH) domain/BAR domain"/>
    <property type="match status" value="1"/>
</dbReference>
<sequence length="3441" mass="379899">MDTEQHDKTASQDQFLIRRENIQSTRTLHPDDIDDSEDSNEDDLVQARQGVSNRQMTQARKGSQFSAAATDVDNKNDSGEEDIHSHDVVLLNGDGIELDAPMGNGSHRRMQRELQEFEQLAATTDNLAEEMIANLSETSSESEAASDEESQQDRDSHHEVKQGSGGSGSRRRIIGDFIATELSREGDSSSYKDVDEFGQSEEVGPDDHLRNDLHSHGDANDDDDCSDDDDSEDLFSPSSAASPPFDHNENGIGSLGVEFEMQTTFVHGDAGSGNVDTDQRVRLPSASNEFFPNGTNHEQRDDIRHFDQQNDDRADINNDDDDDDDDAEAAAQEAEIIANAAAAAPSLRLMALDTTDPEFRANMRGADGGVSPRANSYARPERFGQRPGFSGPGAAGAASQMNHAAAQNAMFSSPTVKSTAKTMARKRPPTVATYFAATGVDWRRALAEGPIAKLDLLDPSFCVDLPGVIKDRFPAENYADLPLNPSLCQFCHPIGMSIRQGGAHDADLGRVQDYSFLITNEMHQMTHGTCLAFYDPVPDKIRARFVDISLDQVLKRDRARSDWITRSFSEYLAKRCATEDEMVWFKFCQQFDSIQRELGDAADQPENQSRFNTLLDGYLLHYRGPMENLMEEEYVASLAETIRVRKEADERAALAEVLEAEDHAAAEDLAAEGKGNELEVTGTLKASDDHNKTADVKEDAGADLDADSDSLPSLVSLEEARFHSAKKRTELGGGGGGGGDDNDDGASIGAISSEEEDRGEEDEEGEDTGILNGEHSPNEHLFATPLQSPMDEKATVTPGSAPPASPPTAVTEDIVNHLDDALQGEDLAVQYCREIRLAAVQTLKETFADYSAETLSRWDPYEPKTLALVSPFPFYTLYGAILREILRIVREKDALPVPLERCLQHVLLEVPEPPPGKYRVRFKLHDDMPYYFTCSKPPLNRLPLLNVPLRPLFESLGAQNLLNLFSALILEFPILLVTSRLDLLSNAISGLLALLWPLKWQSNIIPVLPSSMTGLLDSPVPILIGMHRSQLPRDRNSYSALVFVDLDENIVELPSDRELPLMPPRILKQKLWYPLRDYVYVKSGADRPIEKQKRESLGAASIRERRNSRRRRPQRYSDSSALSSGPGGELEMAASHRIVTDFLEEEPTAKLAPIVDASTEEFNNTVRRIFVEFFVTLIGDYRWYMGGLEEDGDELIDREAFLRDHKDTATSREFLNDFISTQMMQTFFDSRVFAAEHNFEIMLFDAWIDLVKEARTTPPPSVMVNATLNGDMSSSTDSSRQHTIKASFLDDTSQADRSNYDVAPPAAAEYLGAGLFRMNSRAFPDPLHWNALPEPRAVPSLIRARRGSHLLRNVDKVSHVLESVNLSFFTKQRLFRARFSLVKRYALAGLEDVRQLHGVIEGVIRHLEEYASTMDKAFRDQEGKPRTRVLNPNFEPNPYMRGSVWSAVQQEAERQVKLCRDMAKELSEKLSSKLKEVIRKLRNAYDILTSSEEKHMSNITTRKTAMEQSKKRKEIAMNEFAHIEKIFVEMQAQLQRQRLETSRTQQAFALQKYFRSATPAQRKSRRSKIRRPGFGSSADASAGASPLGPLPGRHESSTSGQTPASVGSGPASQVGGLDTFDLASPRSVQSRFGTLGSPRSEQSLRTVPRSEGSMYSSHSVASAGDLFDRNWCDDEDIGQVDDAGSLDDEEDNLSNNGDVCSSDLLRGEGDEGGSLAKDDAGNELEARRSGSGTIDVKSTLASGIFTDDVSLNIAMSGHSGSSNSSAKASGRGSGRRASTTFLGKRPIGSQRFRRRSETPGLSSIRAATTAPLESSRTLLSSHSSRDDLDNEDAVTDSSTTESRSAVDRLGGFSSPPSATPSRSGYENGSRVHHVSTSELARVLDRKVAAKRTLRAARLQFAQDVASLTRELTNFTEANSENLQTFHRTERTRIKNVKNHLKELMNILYRWMVMHRQHSFESLHVALLSPIWRTPLPQREPHSAGSDKGSSDADATEEMKSNADKDVSETSDVESHARTEAGPSTDASDPSGSQATTPPSAAPCSSPTPGEIVAQGVENARDIEYPFRDSLPSMSTRPHGTDTDREDVFAEWQEWMNGVAALYKTSHDSASYRTMAMRTLAEKVHTTVEAMGVGLAFQRKDGKLSTLQNALVRVKECMTIMASTMSNNADVMNSVLARMSEELRSLVITCSMNLNNAHEELLNRKLIAEQNVKKAEQQLAAKGLDKERVLQDLARAGQEARELQEQVVGAQESALSASSSSSSSDSDARAPASALAADGSGAGSGDGGQTRDASNVGSEPDRRASDDHAPHHQRGGLRSAVKRVLKSSDVDRLAHAHKKQERLAKKLQDYAEEETLLSSDRDAKRKALEVVTNEYRRWMEVAYAEFCALEVDRVTTSVRQLNIFVESLRAEREVVKLAITDRMEAVRKVDPQEDLRRHKDLDERTKRYLDDALDHFSRHPSMAGMIPSKTAEDSTSEAKRQGDGDETDDYEDGTGQGSASAKDRGSPEGSGTPGAEGDAETPKGGNAMVPVLDANGQRRSGRFDSVDSVSLEGRLFAVYMRRSLGTLVLRFNELKYRMKSLYKHTDGLAKSQRRATHDLEKLCAQLGHVPLNLLEQRRDADPFDDLFLKTFVSITNEMEELTELHAALSTLTMDARASKRSLNGDLLEYVRSKDNAEVDLMQARDRFTSSRDNLARVEADMNECEASMRGIEFRSRSEESRRCEKLFALRDECEKAKKAKSETEKAYIGARQVYETCFSQLLVSMQNGYTDALSSCLQYLQSFVESVQEISLGHAKKSPFMSRRSRALDTTEEPIVLEGDNDAVLDLAAMDTNGFFDSVSRLPRDTDSAHLSYSSTSTADDQRVLLTDSAPSRTFSGSRHERRMRESLRTLGGASMMASSIKQSLSPSSAVAQLSKMFTSSRHAFLRRPVLHDSPGRRERPVRCDEVETVILHSKLICESLLEVLPERLAVMKSVIGQAQDQIDRFPVLLLSKRDLMKKRKLIQSSTQGKLANGYEDSLHNGTTGADDDAGSPRSLASMDRPTRGASSRSTSTTGTTRFDSLRRPGHSIRHFRNRIRHLVPGQGSLHRSGASHRSGNAYAHSEVPAGAPLLSVSSASPSVASFTSQARSDSGEGGGNVTELDANTFGLDGASALTSILGERSEALPSGANQAGSCDGADDDDEATTDGTSSVVASVADGRSGPTKEVSTLFMAIDNVHKSWTAQVGLMMECLDASDHLLMNSLREMADTCQQYLKEINDIRMNLKRNGAVVRNALARANDKVIEARAVLDECEQKDYHRNYITQEAGTDRKQRKVGAAKRKLREAEENNMAAIDKYADFQRLYRNEAARVMRKYDNLERHQFNFLISLHERLQFWHKRLETKLQELTEVSHEALKTVDLQADVQSFVDAHKFSRPSDAPQIQDLSSLAATVPSGLENDAVGG</sequence>
<feature type="region of interest" description="Disordered" evidence="2">
    <location>
        <begin position="3079"/>
        <end position="3098"/>
    </location>
</feature>
<feature type="compositionally biased region" description="Acidic residues" evidence="2">
    <location>
        <begin position="753"/>
        <end position="767"/>
    </location>
</feature>
<feature type="compositionally biased region" description="Acidic residues" evidence="2">
    <location>
        <begin position="32"/>
        <end position="44"/>
    </location>
</feature>
<protein>
    <submittedName>
        <fullName evidence="4">DENN domain-containing protein 5A</fullName>
    </submittedName>
</protein>
<feature type="compositionally biased region" description="Acidic residues" evidence="2">
    <location>
        <begin position="1678"/>
        <end position="1692"/>
    </location>
</feature>
<evidence type="ECO:0000256" key="1">
    <source>
        <dbReference type="SAM" id="Coils"/>
    </source>
</evidence>
<gene>
    <name evidence="4" type="ORF">FCC1311_105882</name>
</gene>
<feature type="compositionally biased region" description="Basic residues" evidence="2">
    <location>
        <begin position="3063"/>
        <end position="3074"/>
    </location>
</feature>
<feature type="compositionally biased region" description="Basic residues" evidence="2">
    <location>
        <begin position="2310"/>
        <end position="2319"/>
    </location>
</feature>
<feature type="region of interest" description="Disordered" evidence="2">
    <location>
        <begin position="2451"/>
        <end position="2541"/>
    </location>
</feature>
<dbReference type="SMART" id="SM00801">
    <property type="entry name" value="dDENN"/>
    <property type="match status" value="1"/>
</dbReference>
<feature type="region of interest" description="Disordered" evidence="2">
    <location>
        <begin position="2241"/>
        <end position="2319"/>
    </location>
</feature>
<feature type="region of interest" description="Disordered" evidence="2">
    <location>
        <begin position="363"/>
        <end position="401"/>
    </location>
</feature>
<feature type="region of interest" description="Disordered" evidence="2">
    <location>
        <begin position="1757"/>
        <end position="1874"/>
    </location>
</feature>
<dbReference type="InterPro" id="IPR037516">
    <property type="entry name" value="Tripartite_DENN"/>
</dbReference>
<feature type="compositionally biased region" description="Basic and acidic residues" evidence="2">
    <location>
        <begin position="1716"/>
        <end position="1728"/>
    </location>
</feature>
<keyword evidence="5" id="KW-1185">Reference proteome</keyword>
<feature type="region of interest" description="Disordered" evidence="2">
    <location>
        <begin position="1"/>
        <end position="84"/>
    </location>
</feature>
<dbReference type="InterPro" id="IPR043153">
    <property type="entry name" value="DENN_C"/>
</dbReference>
<feature type="region of interest" description="Disordered" evidence="2">
    <location>
        <begin position="1977"/>
        <end position="2051"/>
    </location>
</feature>
<dbReference type="EMBL" id="BEYU01000189">
    <property type="protein sequence ID" value="GBG34365.1"/>
    <property type="molecule type" value="Genomic_DNA"/>
</dbReference>
<keyword evidence="1" id="KW-0175">Coiled coil</keyword>
<feature type="compositionally biased region" description="Low complexity" evidence="2">
    <location>
        <begin position="2252"/>
        <end position="2278"/>
    </location>
</feature>
<dbReference type="PANTHER" id="PTHR46070:SF1">
    <property type="entry name" value="PINSTRIPE, ISOFORM A"/>
    <property type="match status" value="1"/>
</dbReference>
<reference evidence="4 5" key="1">
    <citation type="submission" date="2017-12" db="EMBL/GenBank/DDBJ databases">
        <title>Sequencing, de novo assembly and annotation of complete genome of a new Thraustochytrid species, strain FCC1311.</title>
        <authorList>
            <person name="Sedici K."/>
            <person name="Godart F."/>
            <person name="Aiese Cigliano R."/>
            <person name="Sanseverino W."/>
            <person name="Barakat M."/>
            <person name="Ortet P."/>
            <person name="Marechal E."/>
            <person name="Cagnac O."/>
            <person name="Amato A."/>
        </authorList>
    </citation>
    <scope>NUCLEOTIDE SEQUENCE [LARGE SCALE GENOMIC DNA]</scope>
</reference>
<feature type="region of interest" description="Disordered" evidence="2">
    <location>
        <begin position="1678"/>
        <end position="1733"/>
    </location>
</feature>
<organism evidence="4 5">
    <name type="scientific">Hondaea fermentalgiana</name>
    <dbReference type="NCBI Taxonomy" id="2315210"/>
    <lineage>
        <taxon>Eukaryota</taxon>
        <taxon>Sar</taxon>
        <taxon>Stramenopiles</taxon>
        <taxon>Bigyra</taxon>
        <taxon>Labyrinthulomycetes</taxon>
        <taxon>Thraustochytrida</taxon>
        <taxon>Thraustochytriidae</taxon>
        <taxon>Hondaea</taxon>
    </lineage>
</organism>
<dbReference type="Proteomes" id="UP000241890">
    <property type="component" value="Unassembled WGS sequence"/>
</dbReference>
<dbReference type="InterPro" id="IPR047278">
    <property type="entry name" value="DEN5A/B"/>
</dbReference>
<dbReference type="Gene3D" id="3.40.50.11500">
    <property type="match status" value="1"/>
</dbReference>
<dbReference type="SUPFAM" id="SSF103657">
    <property type="entry name" value="BAR/IMD domain-like"/>
    <property type="match status" value="2"/>
</dbReference>
<dbReference type="PANTHER" id="PTHR46070">
    <property type="entry name" value="PINSTRIPE, ISOFORM A"/>
    <property type="match status" value="1"/>
</dbReference>
<feature type="region of interest" description="Disordered" evidence="2">
    <location>
        <begin position="3002"/>
        <end position="3074"/>
    </location>
</feature>
<feature type="compositionally biased region" description="Polar residues" evidence="2">
    <location>
        <begin position="49"/>
        <end position="67"/>
    </location>
</feature>
<feature type="compositionally biased region" description="Low complexity" evidence="2">
    <location>
        <begin position="234"/>
        <end position="244"/>
    </location>
</feature>
<feature type="region of interest" description="Disordered" evidence="2">
    <location>
        <begin position="670"/>
        <end position="692"/>
    </location>
</feature>